<dbReference type="Pfam" id="PF25973">
    <property type="entry name" value="BSH_CzcB"/>
    <property type="match status" value="1"/>
</dbReference>
<evidence type="ECO:0000256" key="2">
    <source>
        <dbReference type="SAM" id="Coils"/>
    </source>
</evidence>
<name>A0A484HJ31_9BACT</name>
<gene>
    <name evidence="7" type="ORF">EPICR_10360</name>
</gene>
<feature type="domain" description="Multidrug resistance protein MdtA-like C-terminal permuted SH3" evidence="5">
    <location>
        <begin position="294"/>
        <end position="355"/>
    </location>
</feature>
<dbReference type="InterPro" id="IPR058792">
    <property type="entry name" value="Beta-barrel_RND_2"/>
</dbReference>
<keyword evidence="3" id="KW-0732">Signal</keyword>
<dbReference type="GO" id="GO:0015562">
    <property type="term" value="F:efflux transmembrane transporter activity"/>
    <property type="evidence" value="ECO:0007669"/>
    <property type="project" value="TreeGrafter"/>
</dbReference>
<comment type="similarity">
    <text evidence="1">Belongs to the membrane fusion protein (MFP) (TC 8.A.1) family.</text>
</comment>
<dbReference type="Gene3D" id="2.40.420.20">
    <property type="match status" value="1"/>
</dbReference>
<dbReference type="AlphaFoldDB" id="A0A484HJ31"/>
<dbReference type="Gene3D" id="1.10.287.470">
    <property type="entry name" value="Helix hairpin bin"/>
    <property type="match status" value="1"/>
</dbReference>
<dbReference type="InterPro" id="IPR058627">
    <property type="entry name" value="MdtA-like_C"/>
</dbReference>
<evidence type="ECO:0000256" key="3">
    <source>
        <dbReference type="SAM" id="SignalP"/>
    </source>
</evidence>
<proteinExistence type="inferred from homology"/>
<accession>A0A484HJ31</accession>
<dbReference type="NCBIfam" id="TIGR01730">
    <property type="entry name" value="RND_mfp"/>
    <property type="match status" value="1"/>
</dbReference>
<evidence type="ECO:0000256" key="1">
    <source>
        <dbReference type="ARBA" id="ARBA00009477"/>
    </source>
</evidence>
<dbReference type="GO" id="GO:1990281">
    <property type="term" value="C:efflux pump complex"/>
    <property type="evidence" value="ECO:0007669"/>
    <property type="project" value="TreeGrafter"/>
</dbReference>
<protein>
    <submittedName>
        <fullName evidence="7">Uncharacterized protein</fullName>
    </submittedName>
</protein>
<feature type="domain" description="CusB-like beta-barrel" evidence="4">
    <location>
        <begin position="218"/>
        <end position="288"/>
    </location>
</feature>
<keyword evidence="2" id="KW-0175">Coiled coil</keyword>
<dbReference type="Pfam" id="PF25954">
    <property type="entry name" value="Beta-barrel_RND_2"/>
    <property type="match status" value="1"/>
</dbReference>
<feature type="signal peptide" evidence="3">
    <location>
        <begin position="1"/>
        <end position="28"/>
    </location>
</feature>
<evidence type="ECO:0000259" key="5">
    <source>
        <dbReference type="Pfam" id="PF25967"/>
    </source>
</evidence>
<reference evidence="7" key="1">
    <citation type="submission" date="2019-01" db="EMBL/GenBank/DDBJ databases">
        <authorList>
            <consortium name="Genoscope - CEA"/>
            <person name="William W."/>
        </authorList>
    </citation>
    <scope>NUCLEOTIDE SEQUENCE</scope>
    <source>
        <strain evidence="7">CR-1</strain>
    </source>
</reference>
<feature type="coiled-coil region" evidence="2">
    <location>
        <begin position="109"/>
        <end position="136"/>
    </location>
</feature>
<dbReference type="Gene3D" id="2.40.30.170">
    <property type="match status" value="1"/>
</dbReference>
<organism evidence="7">
    <name type="scientific">uncultured Desulfobacteraceae bacterium</name>
    <dbReference type="NCBI Taxonomy" id="218296"/>
    <lineage>
        <taxon>Bacteria</taxon>
        <taxon>Pseudomonadati</taxon>
        <taxon>Thermodesulfobacteriota</taxon>
        <taxon>Desulfobacteria</taxon>
        <taxon>Desulfobacterales</taxon>
        <taxon>Desulfobacteraceae</taxon>
        <taxon>environmental samples</taxon>
    </lineage>
</organism>
<evidence type="ECO:0000259" key="4">
    <source>
        <dbReference type="Pfam" id="PF25954"/>
    </source>
</evidence>
<evidence type="ECO:0000313" key="7">
    <source>
        <dbReference type="EMBL" id="VEN72859.1"/>
    </source>
</evidence>
<dbReference type="Gene3D" id="2.40.50.100">
    <property type="match status" value="1"/>
</dbReference>
<sequence length="368" mass="39547">MNPFIKMIKKTALVLCALCCALWQPACSPPQEEAQVPGKKPVAVTLLNAEAGDLPVIVESVGRLNPVREATLAPEISGIFSECPARLGDRVEKGAVLIRINPADHRLALNEARAGLQAARARLETAQKTHARLEKLLPRKVISQDAFEKSEAEYKTALAAFSQAGALVDIRRRNLEKTAIRAPFSGFVASRHVEVGMTAAPGKPAITVADIRSMLLLVHFPEADYVRLDKTDPVSVSAPAFPGKAFTGAIHRMGVQADPATHTFPVEIRVQNPGLKLKAGMSALAAVTADVISDAVMIPQNAALYRESRLEVFVADPDQRALARVVELGRSRNGWVHVSRGLAPGDRVIVSGGQYLEPGDPIKIIETP</sequence>
<dbReference type="PANTHER" id="PTHR30469">
    <property type="entry name" value="MULTIDRUG RESISTANCE PROTEIN MDTA"/>
    <property type="match status" value="1"/>
</dbReference>
<dbReference type="InterPro" id="IPR058647">
    <property type="entry name" value="BSH_CzcB-like"/>
</dbReference>
<dbReference type="EMBL" id="CAACVI010000001">
    <property type="protein sequence ID" value="VEN72859.1"/>
    <property type="molecule type" value="Genomic_DNA"/>
</dbReference>
<feature type="domain" description="CzcB-like barrel-sandwich hybrid" evidence="6">
    <location>
        <begin position="69"/>
        <end position="210"/>
    </location>
</feature>
<feature type="chain" id="PRO_5019789978" evidence="3">
    <location>
        <begin position="29"/>
        <end position="368"/>
    </location>
</feature>
<dbReference type="Pfam" id="PF25967">
    <property type="entry name" value="RND-MFP_C"/>
    <property type="match status" value="1"/>
</dbReference>
<evidence type="ECO:0000259" key="6">
    <source>
        <dbReference type="Pfam" id="PF25973"/>
    </source>
</evidence>
<dbReference type="InterPro" id="IPR006143">
    <property type="entry name" value="RND_pump_MFP"/>
</dbReference>
<dbReference type="SUPFAM" id="SSF111369">
    <property type="entry name" value="HlyD-like secretion proteins"/>
    <property type="match status" value="1"/>
</dbReference>